<evidence type="ECO:0000313" key="2">
    <source>
        <dbReference type="EMBL" id="MCB4824502.1"/>
    </source>
</evidence>
<evidence type="ECO:0000256" key="1">
    <source>
        <dbReference type="SAM" id="MobiDB-lite"/>
    </source>
</evidence>
<comment type="caution">
    <text evidence="2">The sequence shown here is derived from an EMBL/GenBank/DDBJ whole genome shotgun (WGS) entry which is preliminary data.</text>
</comment>
<keyword evidence="3" id="KW-1185">Reference proteome</keyword>
<dbReference type="EMBL" id="JAJAQI010000044">
    <property type="protein sequence ID" value="MCB4824502.1"/>
    <property type="molecule type" value="Genomic_DNA"/>
</dbReference>
<gene>
    <name evidence="2" type="ORF">LHA35_22490</name>
</gene>
<organism evidence="2 3">
    <name type="scientific">Roseicella aerolata</name>
    <dbReference type="NCBI Taxonomy" id="2883479"/>
    <lineage>
        <taxon>Bacteria</taxon>
        <taxon>Pseudomonadati</taxon>
        <taxon>Pseudomonadota</taxon>
        <taxon>Alphaproteobacteria</taxon>
        <taxon>Acetobacterales</taxon>
        <taxon>Roseomonadaceae</taxon>
        <taxon>Roseicella</taxon>
    </lineage>
</organism>
<feature type="region of interest" description="Disordered" evidence="1">
    <location>
        <begin position="1"/>
        <end position="31"/>
    </location>
</feature>
<protein>
    <submittedName>
        <fullName evidence="2">Uncharacterized protein</fullName>
    </submittedName>
</protein>
<proteinExistence type="predicted"/>
<reference evidence="2" key="1">
    <citation type="submission" date="2021-10" db="EMBL/GenBank/DDBJ databases">
        <title>Roseicella aerolatum sp. nov., isolated from aerosols of e-waste dismantling site.</title>
        <authorList>
            <person name="Qin T."/>
        </authorList>
    </citation>
    <scope>NUCLEOTIDE SEQUENCE</scope>
    <source>
        <strain evidence="2">GB24</strain>
    </source>
</reference>
<name>A0A9X1IH65_9PROT</name>
<dbReference type="Proteomes" id="UP001139311">
    <property type="component" value="Unassembled WGS sequence"/>
</dbReference>
<sequence length="72" mass="7633">MGSGESAPGPEPDRADFPASPVRRHRSRPGFGTRLLERALGHDLGEGAAVELHFELGGPRATIRFVPRGTTG</sequence>
<accession>A0A9X1IH65</accession>
<dbReference type="RefSeq" id="WP_226612265.1">
    <property type="nucleotide sequence ID" value="NZ_JAJAQI010000044.1"/>
</dbReference>
<evidence type="ECO:0000313" key="3">
    <source>
        <dbReference type="Proteomes" id="UP001139311"/>
    </source>
</evidence>
<dbReference type="AlphaFoldDB" id="A0A9X1IH65"/>